<evidence type="ECO:0000256" key="1">
    <source>
        <dbReference type="SAM" id="MobiDB-lite"/>
    </source>
</evidence>
<evidence type="ECO:0000313" key="3">
    <source>
        <dbReference type="Proteomes" id="UP000224567"/>
    </source>
</evidence>
<protein>
    <submittedName>
        <fullName evidence="2">Uncharacterized protein</fullName>
    </submittedName>
</protein>
<sequence length="85" mass="9290">MTTEAVSYETISGPEVSDEDEDAEDVSKEDSFKEVAVTKKQKSAVGHKENVEVGENENPYGVNELNEHQFENLSTLRLASGVVSS</sequence>
<evidence type="ECO:0000313" key="2">
    <source>
        <dbReference type="EMBL" id="PHT53995.1"/>
    </source>
</evidence>
<gene>
    <name evidence="2" type="ORF">CQW23_08457</name>
</gene>
<feature type="region of interest" description="Disordered" evidence="1">
    <location>
        <begin position="1"/>
        <end position="60"/>
    </location>
</feature>
<feature type="compositionally biased region" description="Basic and acidic residues" evidence="1">
    <location>
        <begin position="25"/>
        <end position="37"/>
    </location>
</feature>
<name>A0A2G2X923_CAPBA</name>
<organism evidence="2 3">
    <name type="scientific">Capsicum baccatum</name>
    <name type="common">Peruvian pepper</name>
    <dbReference type="NCBI Taxonomy" id="33114"/>
    <lineage>
        <taxon>Eukaryota</taxon>
        <taxon>Viridiplantae</taxon>
        <taxon>Streptophyta</taxon>
        <taxon>Embryophyta</taxon>
        <taxon>Tracheophyta</taxon>
        <taxon>Spermatophyta</taxon>
        <taxon>Magnoliopsida</taxon>
        <taxon>eudicotyledons</taxon>
        <taxon>Gunneridae</taxon>
        <taxon>Pentapetalae</taxon>
        <taxon>asterids</taxon>
        <taxon>lamiids</taxon>
        <taxon>Solanales</taxon>
        <taxon>Solanaceae</taxon>
        <taxon>Solanoideae</taxon>
        <taxon>Capsiceae</taxon>
        <taxon>Capsicum</taxon>
    </lineage>
</organism>
<keyword evidence="3" id="KW-1185">Reference proteome</keyword>
<reference evidence="2 3" key="1">
    <citation type="journal article" date="2017" name="Genome Biol.">
        <title>New reference genome sequences of hot pepper reveal the massive evolution of plant disease-resistance genes by retroduplication.</title>
        <authorList>
            <person name="Kim S."/>
            <person name="Park J."/>
            <person name="Yeom S.I."/>
            <person name="Kim Y.M."/>
            <person name="Seo E."/>
            <person name="Kim K.T."/>
            <person name="Kim M.S."/>
            <person name="Lee J.M."/>
            <person name="Cheong K."/>
            <person name="Shin H.S."/>
            <person name="Kim S.B."/>
            <person name="Han K."/>
            <person name="Lee J."/>
            <person name="Park M."/>
            <person name="Lee H.A."/>
            <person name="Lee H.Y."/>
            <person name="Lee Y."/>
            <person name="Oh S."/>
            <person name="Lee J.H."/>
            <person name="Choi E."/>
            <person name="Choi E."/>
            <person name="Lee S.E."/>
            <person name="Jeon J."/>
            <person name="Kim H."/>
            <person name="Choi G."/>
            <person name="Song H."/>
            <person name="Lee J."/>
            <person name="Lee S.C."/>
            <person name="Kwon J.K."/>
            <person name="Lee H.Y."/>
            <person name="Koo N."/>
            <person name="Hong Y."/>
            <person name="Kim R.W."/>
            <person name="Kang W.H."/>
            <person name="Huh J.H."/>
            <person name="Kang B.C."/>
            <person name="Yang T.J."/>
            <person name="Lee Y.H."/>
            <person name="Bennetzen J.L."/>
            <person name="Choi D."/>
        </authorList>
    </citation>
    <scope>NUCLEOTIDE SEQUENCE [LARGE SCALE GENOMIC DNA]</scope>
    <source>
        <strain evidence="3">cv. PBC81</strain>
    </source>
</reference>
<dbReference type="Proteomes" id="UP000224567">
    <property type="component" value="Unassembled WGS sequence"/>
</dbReference>
<accession>A0A2G2X923</accession>
<dbReference type="EMBL" id="MLFT02000003">
    <property type="protein sequence ID" value="PHT53995.1"/>
    <property type="molecule type" value="Genomic_DNA"/>
</dbReference>
<comment type="caution">
    <text evidence="2">The sequence shown here is derived from an EMBL/GenBank/DDBJ whole genome shotgun (WGS) entry which is preliminary data.</text>
</comment>
<reference evidence="3" key="2">
    <citation type="journal article" date="2017" name="J. Anim. Genet.">
        <title>Multiple reference genome sequences of hot pepper reveal the massive evolution of plant disease resistance genes by retroduplication.</title>
        <authorList>
            <person name="Kim S."/>
            <person name="Park J."/>
            <person name="Yeom S.-I."/>
            <person name="Kim Y.-M."/>
            <person name="Seo E."/>
            <person name="Kim K.-T."/>
            <person name="Kim M.-S."/>
            <person name="Lee J.M."/>
            <person name="Cheong K."/>
            <person name="Shin H.-S."/>
            <person name="Kim S.-B."/>
            <person name="Han K."/>
            <person name="Lee J."/>
            <person name="Park M."/>
            <person name="Lee H.-A."/>
            <person name="Lee H.-Y."/>
            <person name="Lee Y."/>
            <person name="Oh S."/>
            <person name="Lee J.H."/>
            <person name="Choi E."/>
            <person name="Choi E."/>
            <person name="Lee S.E."/>
            <person name="Jeon J."/>
            <person name="Kim H."/>
            <person name="Choi G."/>
            <person name="Song H."/>
            <person name="Lee J."/>
            <person name="Lee S.-C."/>
            <person name="Kwon J.-K."/>
            <person name="Lee H.-Y."/>
            <person name="Koo N."/>
            <person name="Hong Y."/>
            <person name="Kim R.W."/>
            <person name="Kang W.-H."/>
            <person name="Huh J.H."/>
            <person name="Kang B.-C."/>
            <person name="Yang T.-J."/>
            <person name="Lee Y.-H."/>
            <person name="Bennetzen J.L."/>
            <person name="Choi D."/>
        </authorList>
    </citation>
    <scope>NUCLEOTIDE SEQUENCE [LARGE SCALE GENOMIC DNA]</scope>
    <source>
        <strain evidence="3">cv. PBC81</strain>
    </source>
</reference>
<proteinExistence type="predicted"/>
<dbReference type="AlphaFoldDB" id="A0A2G2X923"/>